<keyword evidence="3" id="KW-1185">Reference proteome</keyword>
<dbReference type="Proteomes" id="UP000272025">
    <property type="component" value="Unassembled WGS sequence"/>
</dbReference>
<keyword evidence="1" id="KW-0472">Membrane</keyword>
<keyword evidence="1" id="KW-0812">Transmembrane</keyword>
<reference evidence="2 3" key="1">
    <citation type="journal article" date="2018" name="Mol. Ecol.">
        <title>The obligate alkalophilic soda-lake fungus Sodiomyces alkalinus has shifted to a protein diet.</title>
        <authorList>
            <person name="Grum-Grzhimaylo A.A."/>
            <person name="Falkoski D.L."/>
            <person name="van den Heuvel J."/>
            <person name="Valero-Jimenez C.A."/>
            <person name="Min B."/>
            <person name="Choi I.G."/>
            <person name="Lipzen A."/>
            <person name="Daum C.G."/>
            <person name="Aanen D.K."/>
            <person name="Tsang A."/>
            <person name="Henrissat B."/>
            <person name="Bilanenko E.N."/>
            <person name="de Vries R.P."/>
            <person name="van Kan J.A.L."/>
            <person name="Grigoriev I.V."/>
            <person name="Debets A.J.M."/>
        </authorList>
    </citation>
    <scope>NUCLEOTIDE SEQUENCE [LARGE SCALE GENOMIC DNA]</scope>
    <source>
        <strain evidence="2 3">F11</strain>
    </source>
</reference>
<evidence type="ECO:0000256" key="1">
    <source>
        <dbReference type="SAM" id="Phobius"/>
    </source>
</evidence>
<dbReference type="AlphaFoldDB" id="A0A3N2PQW5"/>
<dbReference type="EMBL" id="ML119058">
    <property type="protein sequence ID" value="ROT36901.1"/>
    <property type="molecule type" value="Genomic_DNA"/>
</dbReference>
<feature type="transmembrane region" description="Helical" evidence="1">
    <location>
        <begin position="26"/>
        <end position="45"/>
    </location>
</feature>
<dbReference type="GeneID" id="39575746"/>
<protein>
    <submittedName>
        <fullName evidence="2">Uncharacterized protein</fullName>
    </submittedName>
</protein>
<organism evidence="2 3">
    <name type="scientific">Sodiomyces alkalinus (strain CBS 110278 / VKM F-3762 / F11)</name>
    <name type="common">Alkaliphilic filamentous fungus</name>
    <dbReference type="NCBI Taxonomy" id="1314773"/>
    <lineage>
        <taxon>Eukaryota</taxon>
        <taxon>Fungi</taxon>
        <taxon>Dikarya</taxon>
        <taxon>Ascomycota</taxon>
        <taxon>Pezizomycotina</taxon>
        <taxon>Sordariomycetes</taxon>
        <taxon>Hypocreomycetidae</taxon>
        <taxon>Glomerellales</taxon>
        <taxon>Plectosphaerellaceae</taxon>
        <taxon>Sodiomyces</taxon>
    </lineage>
</organism>
<accession>A0A3N2PQW5</accession>
<dbReference type="RefSeq" id="XP_028464707.1">
    <property type="nucleotide sequence ID" value="XM_028607268.1"/>
</dbReference>
<keyword evidence="1" id="KW-1133">Transmembrane helix</keyword>
<gene>
    <name evidence="2" type="ORF">SODALDRAFT_209930</name>
</gene>
<name>A0A3N2PQW5_SODAK</name>
<evidence type="ECO:0000313" key="2">
    <source>
        <dbReference type="EMBL" id="ROT36901.1"/>
    </source>
</evidence>
<evidence type="ECO:0000313" key="3">
    <source>
        <dbReference type="Proteomes" id="UP000272025"/>
    </source>
</evidence>
<sequence>MHNHVLPPNASNVDNTPGLFFDGDFLISRIVHVITNYFVLLIARVSRLQVKTRDKTMEQSSRDALTTANQQAQGFRSGRFLWPTPVSLGGPVVLWSCGPVVLWSCCPVVLLSCCPVLARLHRHATASSPPPSIIRRCCISGRVWKLCMTAMEHEHICTGNSEGLWNSRPTETSECPRGRGKRVLDSSPWARGSLRPERGRVFIPRQGGRCRVRVCRSNKELTRNGSLTKLSHKLYA</sequence>
<proteinExistence type="predicted"/>